<dbReference type="Proteomes" id="UP001066276">
    <property type="component" value="Chromosome 4_2"/>
</dbReference>
<proteinExistence type="predicted"/>
<evidence type="ECO:0000313" key="2">
    <source>
        <dbReference type="EMBL" id="KAJ1167066.1"/>
    </source>
</evidence>
<comment type="caution">
    <text evidence="2">The sequence shown here is derived from an EMBL/GenBank/DDBJ whole genome shotgun (WGS) entry which is preliminary data.</text>
</comment>
<name>A0AAV7SSU4_PLEWA</name>
<evidence type="ECO:0000256" key="1">
    <source>
        <dbReference type="SAM" id="MobiDB-lite"/>
    </source>
</evidence>
<reference evidence="2" key="1">
    <citation type="journal article" date="2022" name="bioRxiv">
        <title>Sequencing and chromosome-scale assembly of the giantPleurodeles waltlgenome.</title>
        <authorList>
            <person name="Brown T."/>
            <person name="Elewa A."/>
            <person name="Iarovenko S."/>
            <person name="Subramanian E."/>
            <person name="Araus A.J."/>
            <person name="Petzold A."/>
            <person name="Susuki M."/>
            <person name="Suzuki K.-i.T."/>
            <person name="Hayashi T."/>
            <person name="Toyoda A."/>
            <person name="Oliveira C."/>
            <person name="Osipova E."/>
            <person name="Leigh N.D."/>
            <person name="Simon A."/>
            <person name="Yun M.H."/>
        </authorList>
    </citation>
    <scope>NUCLEOTIDE SEQUENCE</scope>
    <source>
        <strain evidence="2">20211129_DDA</strain>
        <tissue evidence="2">Liver</tissue>
    </source>
</reference>
<protein>
    <submittedName>
        <fullName evidence="2">Uncharacterized protein</fullName>
    </submittedName>
</protein>
<organism evidence="2 3">
    <name type="scientific">Pleurodeles waltl</name>
    <name type="common">Iberian ribbed newt</name>
    <dbReference type="NCBI Taxonomy" id="8319"/>
    <lineage>
        <taxon>Eukaryota</taxon>
        <taxon>Metazoa</taxon>
        <taxon>Chordata</taxon>
        <taxon>Craniata</taxon>
        <taxon>Vertebrata</taxon>
        <taxon>Euteleostomi</taxon>
        <taxon>Amphibia</taxon>
        <taxon>Batrachia</taxon>
        <taxon>Caudata</taxon>
        <taxon>Salamandroidea</taxon>
        <taxon>Salamandridae</taxon>
        <taxon>Pleurodelinae</taxon>
        <taxon>Pleurodeles</taxon>
    </lineage>
</organism>
<dbReference type="EMBL" id="JANPWB010000008">
    <property type="protein sequence ID" value="KAJ1167066.1"/>
    <property type="molecule type" value="Genomic_DNA"/>
</dbReference>
<feature type="region of interest" description="Disordered" evidence="1">
    <location>
        <begin position="1"/>
        <end position="20"/>
    </location>
</feature>
<keyword evidence="3" id="KW-1185">Reference proteome</keyword>
<gene>
    <name evidence="2" type="ORF">NDU88_007459</name>
</gene>
<accession>A0AAV7SSU4</accession>
<dbReference type="AlphaFoldDB" id="A0AAV7SSU4"/>
<evidence type="ECO:0000313" key="3">
    <source>
        <dbReference type="Proteomes" id="UP001066276"/>
    </source>
</evidence>
<sequence length="156" mass="17355">MSAEGLCQTGQPPARSKSWVKVQREDQGAGLQVSTRGGFRCRLLHTLLEKIAGAQTGKEQQGKGNRQHTHTTAPTPLIIILQQKDTGQCRHTARKGHMWNRTHVRSRDTSIKQSDAGTHMSQTGTYMTQAATCMNQTGTYMKQKHTDKVDIDDTPR</sequence>
<feature type="region of interest" description="Disordered" evidence="1">
    <location>
        <begin position="54"/>
        <end position="73"/>
    </location>
</feature>
<feature type="compositionally biased region" description="Polar residues" evidence="1">
    <location>
        <begin position="57"/>
        <end position="73"/>
    </location>
</feature>